<dbReference type="GO" id="GO:0022857">
    <property type="term" value="F:transmembrane transporter activity"/>
    <property type="evidence" value="ECO:0007669"/>
    <property type="project" value="TreeGrafter"/>
</dbReference>
<organism evidence="8">
    <name type="scientific">marine sediment metagenome</name>
    <dbReference type="NCBI Taxonomy" id="412755"/>
    <lineage>
        <taxon>unclassified sequences</taxon>
        <taxon>metagenomes</taxon>
        <taxon>ecological metagenomes</taxon>
    </lineage>
</organism>
<gene>
    <name evidence="8" type="ORF">S01H1_69774</name>
</gene>
<name>X0WDE7_9ZZZZ</name>
<evidence type="ECO:0000256" key="2">
    <source>
        <dbReference type="ARBA" id="ARBA00022475"/>
    </source>
</evidence>
<dbReference type="InterPro" id="IPR003838">
    <property type="entry name" value="ABC3_permease_C"/>
</dbReference>
<reference evidence="8" key="1">
    <citation type="journal article" date="2014" name="Front. Microbiol.">
        <title>High frequency of phylogenetically diverse reductive dehalogenase-homologous genes in deep subseafloor sedimentary metagenomes.</title>
        <authorList>
            <person name="Kawai M."/>
            <person name="Futagami T."/>
            <person name="Toyoda A."/>
            <person name="Takaki Y."/>
            <person name="Nishi S."/>
            <person name="Hori S."/>
            <person name="Arai W."/>
            <person name="Tsubouchi T."/>
            <person name="Morono Y."/>
            <person name="Uchiyama I."/>
            <person name="Ito T."/>
            <person name="Fujiyama A."/>
            <person name="Inagaki F."/>
            <person name="Takami H."/>
        </authorList>
    </citation>
    <scope>NUCLEOTIDE SEQUENCE</scope>
    <source>
        <strain evidence="8">Expedition CK06-06</strain>
    </source>
</reference>
<evidence type="ECO:0000313" key="8">
    <source>
        <dbReference type="EMBL" id="GAG28964.1"/>
    </source>
</evidence>
<feature type="non-terminal residue" evidence="8">
    <location>
        <position position="1"/>
    </location>
</feature>
<feature type="domain" description="ABC3 transporter permease C-terminal" evidence="7">
    <location>
        <begin position="67"/>
        <end position="180"/>
    </location>
</feature>
<feature type="transmembrane region" description="Helical" evidence="6">
    <location>
        <begin position="148"/>
        <end position="170"/>
    </location>
</feature>
<evidence type="ECO:0000256" key="3">
    <source>
        <dbReference type="ARBA" id="ARBA00022692"/>
    </source>
</evidence>
<keyword evidence="4 6" id="KW-1133">Transmembrane helix</keyword>
<dbReference type="InterPro" id="IPR050250">
    <property type="entry name" value="Macrolide_Exporter_MacB"/>
</dbReference>
<feature type="transmembrane region" description="Helical" evidence="6">
    <location>
        <begin position="64"/>
        <end position="86"/>
    </location>
</feature>
<dbReference type="PANTHER" id="PTHR30572">
    <property type="entry name" value="MEMBRANE COMPONENT OF TRANSPORTER-RELATED"/>
    <property type="match status" value="1"/>
</dbReference>
<accession>X0WDE7</accession>
<dbReference type="GO" id="GO:0005886">
    <property type="term" value="C:plasma membrane"/>
    <property type="evidence" value="ECO:0007669"/>
    <property type="project" value="UniProtKB-SubCell"/>
</dbReference>
<dbReference type="Pfam" id="PF02687">
    <property type="entry name" value="FtsX"/>
    <property type="match status" value="1"/>
</dbReference>
<evidence type="ECO:0000256" key="1">
    <source>
        <dbReference type="ARBA" id="ARBA00004651"/>
    </source>
</evidence>
<proteinExistence type="predicted"/>
<feature type="transmembrane region" description="Helical" evidence="6">
    <location>
        <begin position="107"/>
        <end position="128"/>
    </location>
</feature>
<evidence type="ECO:0000256" key="4">
    <source>
        <dbReference type="ARBA" id="ARBA00022989"/>
    </source>
</evidence>
<keyword evidence="3 6" id="KW-0812">Transmembrane</keyword>
<dbReference type="EMBL" id="BARS01046345">
    <property type="protein sequence ID" value="GAG28964.1"/>
    <property type="molecule type" value="Genomic_DNA"/>
</dbReference>
<keyword evidence="2" id="KW-1003">Cell membrane</keyword>
<comment type="subcellular location">
    <subcellularLocation>
        <location evidence="1">Cell membrane</location>
        <topology evidence="1">Multi-pass membrane protein</topology>
    </subcellularLocation>
</comment>
<sequence length="187" mass="21066">PVVMFLGNNTSRISFRINTDNISRTIGLLEKKWKEFLPNQPIEYAFMDDRFENMYMAEQRIGKIFGVFTTLAVFIGCLGLFGLAAFTAEQRTKEIGIRKVLGATAPGIIRLLIKEFVILVAVANVIAWPVAYFVMQGWLKDFAYRISIGVWIFIVTGALTLLIAMLTVVFQATKAALMNPVDSLRYE</sequence>
<evidence type="ECO:0000259" key="7">
    <source>
        <dbReference type="Pfam" id="PF02687"/>
    </source>
</evidence>
<keyword evidence="5 6" id="KW-0472">Membrane</keyword>
<dbReference type="AlphaFoldDB" id="X0WDE7"/>
<evidence type="ECO:0000256" key="6">
    <source>
        <dbReference type="SAM" id="Phobius"/>
    </source>
</evidence>
<protein>
    <recommendedName>
        <fullName evidence="7">ABC3 transporter permease C-terminal domain-containing protein</fullName>
    </recommendedName>
</protein>
<comment type="caution">
    <text evidence="8">The sequence shown here is derived from an EMBL/GenBank/DDBJ whole genome shotgun (WGS) entry which is preliminary data.</text>
</comment>
<dbReference type="PANTHER" id="PTHR30572:SF18">
    <property type="entry name" value="ABC-TYPE MACROLIDE FAMILY EXPORT SYSTEM PERMEASE COMPONENT 2"/>
    <property type="match status" value="1"/>
</dbReference>
<evidence type="ECO:0000256" key="5">
    <source>
        <dbReference type="ARBA" id="ARBA00023136"/>
    </source>
</evidence>